<reference evidence="2 3" key="1">
    <citation type="submission" date="2020-04" db="EMBL/GenBank/DDBJ databases">
        <authorList>
            <person name="De Canck E."/>
        </authorList>
    </citation>
    <scope>NUCLEOTIDE SEQUENCE [LARGE SCALE GENOMIC DNA]</scope>
    <source>
        <strain evidence="2 3">LMG 29542</strain>
    </source>
</reference>
<organism evidence="2 3">
    <name type="scientific">Paraburkholderia humisilvae</name>
    <dbReference type="NCBI Taxonomy" id="627669"/>
    <lineage>
        <taxon>Bacteria</taxon>
        <taxon>Pseudomonadati</taxon>
        <taxon>Pseudomonadota</taxon>
        <taxon>Betaproteobacteria</taxon>
        <taxon>Burkholderiales</taxon>
        <taxon>Burkholderiaceae</taxon>
        <taxon>Paraburkholderia</taxon>
    </lineage>
</organism>
<protein>
    <submittedName>
        <fullName evidence="2">Uncharacterized protein</fullName>
    </submittedName>
</protein>
<proteinExistence type="predicted"/>
<dbReference type="AlphaFoldDB" id="A0A6J5EE33"/>
<name>A0A6J5EE33_9BURK</name>
<accession>A0A6J5EE33</accession>
<gene>
    <name evidence="2" type="ORF">LMG29542_04728</name>
</gene>
<evidence type="ECO:0000313" key="2">
    <source>
        <dbReference type="EMBL" id="CAB3763904.1"/>
    </source>
</evidence>
<evidence type="ECO:0000256" key="1">
    <source>
        <dbReference type="SAM" id="MobiDB-lite"/>
    </source>
</evidence>
<keyword evidence="3" id="KW-1185">Reference proteome</keyword>
<dbReference type="EMBL" id="CADIKH010000023">
    <property type="protein sequence ID" value="CAB3763904.1"/>
    <property type="molecule type" value="Genomic_DNA"/>
</dbReference>
<sequence length="108" mass="12188">MTVRRRHVFRLSSSRITWQHARPTAPRAGNTRLFAFVRDHAGRICNNAKRGRTAPVPRQKSGATDAPGSHNRHTQVASAQQRIYNDARSAVLRQFKLDGLRYGASVIR</sequence>
<evidence type="ECO:0000313" key="3">
    <source>
        <dbReference type="Proteomes" id="UP000494363"/>
    </source>
</evidence>
<feature type="region of interest" description="Disordered" evidence="1">
    <location>
        <begin position="47"/>
        <end position="79"/>
    </location>
</feature>
<dbReference type="Proteomes" id="UP000494363">
    <property type="component" value="Unassembled WGS sequence"/>
</dbReference>